<evidence type="ECO:0000256" key="1">
    <source>
        <dbReference type="SAM" id="MobiDB-lite"/>
    </source>
</evidence>
<feature type="compositionally biased region" description="Gly residues" evidence="1">
    <location>
        <begin position="37"/>
        <end position="47"/>
    </location>
</feature>
<gene>
    <name evidence="2" type="ORF">EYF80_040412</name>
</gene>
<organism evidence="2 3">
    <name type="scientific">Liparis tanakae</name>
    <name type="common">Tanaka's snailfish</name>
    <dbReference type="NCBI Taxonomy" id="230148"/>
    <lineage>
        <taxon>Eukaryota</taxon>
        <taxon>Metazoa</taxon>
        <taxon>Chordata</taxon>
        <taxon>Craniata</taxon>
        <taxon>Vertebrata</taxon>
        <taxon>Euteleostomi</taxon>
        <taxon>Actinopterygii</taxon>
        <taxon>Neopterygii</taxon>
        <taxon>Teleostei</taxon>
        <taxon>Neoteleostei</taxon>
        <taxon>Acanthomorphata</taxon>
        <taxon>Eupercaria</taxon>
        <taxon>Perciformes</taxon>
        <taxon>Cottioidei</taxon>
        <taxon>Cottales</taxon>
        <taxon>Liparidae</taxon>
        <taxon>Liparis</taxon>
    </lineage>
</organism>
<name>A0A4Z2G8B5_9TELE</name>
<accession>A0A4Z2G8B5</accession>
<reference evidence="2 3" key="1">
    <citation type="submission" date="2019-03" db="EMBL/GenBank/DDBJ databases">
        <title>First draft genome of Liparis tanakae, snailfish: a comprehensive survey of snailfish specific genes.</title>
        <authorList>
            <person name="Kim W."/>
            <person name="Song I."/>
            <person name="Jeong J.-H."/>
            <person name="Kim D."/>
            <person name="Kim S."/>
            <person name="Ryu S."/>
            <person name="Song J.Y."/>
            <person name="Lee S.K."/>
        </authorList>
    </citation>
    <scope>NUCLEOTIDE SEQUENCE [LARGE SCALE GENOMIC DNA]</scope>
    <source>
        <tissue evidence="2">Muscle</tissue>
    </source>
</reference>
<dbReference type="EMBL" id="SRLO01000658">
    <property type="protein sequence ID" value="TNN49400.1"/>
    <property type="molecule type" value="Genomic_DNA"/>
</dbReference>
<evidence type="ECO:0000313" key="2">
    <source>
        <dbReference type="EMBL" id="TNN49400.1"/>
    </source>
</evidence>
<sequence length="62" mass="6364">MMESHQNKAGSGNSLEEDSDFETHYHGYYGCRRRAGRGGGGGGGGARPGAAIDSDAADMALC</sequence>
<protein>
    <submittedName>
        <fullName evidence="2">Uncharacterized protein</fullName>
    </submittedName>
</protein>
<feature type="region of interest" description="Disordered" evidence="1">
    <location>
        <begin position="37"/>
        <end position="62"/>
    </location>
</feature>
<comment type="caution">
    <text evidence="2">The sequence shown here is derived from an EMBL/GenBank/DDBJ whole genome shotgun (WGS) entry which is preliminary data.</text>
</comment>
<evidence type="ECO:0000313" key="3">
    <source>
        <dbReference type="Proteomes" id="UP000314294"/>
    </source>
</evidence>
<proteinExistence type="predicted"/>
<dbReference type="AlphaFoldDB" id="A0A4Z2G8B5"/>
<dbReference type="Proteomes" id="UP000314294">
    <property type="component" value="Unassembled WGS sequence"/>
</dbReference>
<keyword evidence="3" id="KW-1185">Reference proteome</keyword>